<keyword evidence="3" id="KW-1185">Reference proteome</keyword>
<sequence length="168" mass="17746">MTRAAGLTWGIKDSLIAYVEGPAAGEVEVADPANRTEEGFHFPWAATDVATDPVTAPAAAGDGSYVFTGSVRFTGHWGALDVLLADPRITLTGRTGELAVRDRGHRDPTATLVIADLALVDDAVEGADARTLELTATLTAHGRFLLGAQYRIGEELAPVRLVLPARDR</sequence>
<proteinExistence type="predicted"/>
<protein>
    <recommendedName>
        <fullName evidence="1">Htaa domain-containing protein</fullName>
    </recommendedName>
</protein>
<dbReference type="InterPro" id="IPR007331">
    <property type="entry name" value="Htaa"/>
</dbReference>
<dbReference type="Proteomes" id="UP000597761">
    <property type="component" value="Unassembled WGS sequence"/>
</dbReference>
<gene>
    <name evidence="2" type="ORF">GCM10011512_27280</name>
</gene>
<reference evidence="3" key="1">
    <citation type="journal article" date="2019" name="Int. J. Syst. Evol. Microbiol.">
        <title>The Global Catalogue of Microorganisms (GCM) 10K type strain sequencing project: providing services to taxonomists for standard genome sequencing and annotation.</title>
        <authorList>
            <consortium name="The Broad Institute Genomics Platform"/>
            <consortium name="The Broad Institute Genome Sequencing Center for Infectious Disease"/>
            <person name="Wu L."/>
            <person name="Ma J."/>
        </authorList>
    </citation>
    <scope>NUCLEOTIDE SEQUENCE [LARGE SCALE GENOMIC DNA]</scope>
    <source>
        <strain evidence="3">CGMCC 1.15480</strain>
    </source>
</reference>
<evidence type="ECO:0000259" key="1">
    <source>
        <dbReference type="Pfam" id="PF04213"/>
    </source>
</evidence>
<name>A0ABQ1PLJ7_9MICC</name>
<comment type="caution">
    <text evidence="2">The sequence shown here is derived from an EMBL/GenBank/DDBJ whole genome shotgun (WGS) entry which is preliminary data.</text>
</comment>
<feature type="domain" description="Htaa" evidence="1">
    <location>
        <begin position="6"/>
        <end position="161"/>
    </location>
</feature>
<dbReference type="Pfam" id="PF04213">
    <property type="entry name" value="HtaA"/>
    <property type="match status" value="1"/>
</dbReference>
<dbReference type="RefSeq" id="WP_188668971.1">
    <property type="nucleotide sequence ID" value="NZ_BMJI01000023.1"/>
</dbReference>
<evidence type="ECO:0000313" key="3">
    <source>
        <dbReference type="Proteomes" id="UP000597761"/>
    </source>
</evidence>
<accession>A0ABQ1PLJ7</accession>
<dbReference type="EMBL" id="BMJI01000023">
    <property type="protein sequence ID" value="GGC98912.1"/>
    <property type="molecule type" value="Genomic_DNA"/>
</dbReference>
<organism evidence="2 3">
    <name type="scientific">Tersicoccus solisilvae</name>
    <dbReference type="NCBI Taxonomy" id="1882339"/>
    <lineage>
        <taxon>Bacteria</taxon>
        <taxon>Bacillati</taxon>
        <taxon>Actinomycetota</taxon>
        <taxon>Actinomycetes</taxon>
        <taxon>Micrococcales</taxon>
        <taxon>Micrococcaceae</taxon>
        <taxon>Tersicoccus</taxon>
    </lineage>
</organism>
<evidence type="ECO:0000313" key="2">
    <source>
        <dbReference type="EMBL" id="GGC98912.1"/>
    </source>
</evidence>